<reference evidence="4" key="1">
    <citation type="submission" date="2020-08" db="EMBL/GenBank/DDBJ databases">
        <title>Multicomponent nature underlies the extraordinary mechanical properties of spider dragline silk.</title>
        <authorList>
            <person name="Kono N."/>
            <person name="Nakamura H."/>
            <person name="Mori M."/>
            <person name="Yoshida Y."/>
            <person name="Ohtoshi R."/>
            <person name="Malay A.D."/>
            <person name="Moran D.A.P."/>
            <person name="Tomita M."/>
            <person name="Numata K."/>
            <person name="Arakawa K."/>
        </authorList>
    </citation>
    <scope>NUCLEOTIDE SEQUENCE</scope>
</reference>
<feature type="domain" description="Sulfotransferase" evidence="3">
    <location>
        <begin position="61"/>
        <end position="334"/>
    </location>
</feature>
<dbReference type="Pfam" id="PF00685">
    <property type="entry name" value="Sulfotransfer_1"/>
    <property type="match status" value="1"/>
</dbReference>
<evidence type="ECO:0000256" key="2">
    <source>
        <dbReference type="ARBA" id="ARBA00022679"/>
    </source>
</evidence>
<gene>
    <name evidence="4" type="primary">SULT1C2</name>
    <name evidence="4" type="ORF">NPIL_230651</name>
</gene>
<comment type="caution">
    <text evidence="4">The sequence shown here is derived from an EMBL/GenBank/DDBJ whole genome shotgun (WGS) entry which is preliminary data.</text>
</comment>
<dbReference type="EMBL" id="BMAW01117680">
    <property type="protein sequence ID" value="GFT76291.1"/>
    <property type="molecule type" value="Genomic_DNA"/>
</dbReference>
<sequence length="344" mass="39699">MKERPLRIVVAPLNLLSPGMAPTKEEKMVLPAYQDTGYGFKIAKLFSMEALESALKYEPLPDDVFIVTYPKCGTTWVQNIVGCLFREGKPFTSAIEFLTHTPFLEMAGADSAKNMKRPGAIKSHLCFNFIPWSKEAKYIFVARNPKDCCVSFYHHTKNITGYEFKDGKFDDYFELFMEGNVDFGDYFDCLLSWYEHRNDPNVLFITYEQLKKDTRTYTLKIAEFIGQKYKDMLINDEKLLNDVIKYSSFNFMKETLNKNVAELAALPRDEVLNHPDLPQGLKHLLAGGDKGLFDSDPNSISFVRKGIVGDWRNTLSPDQNKRMNEKFIERTKGTDIPELWKEYM</sequence>
<proteinExistence type="inferred from homology"/>
<accession>A0A8X6U048</accession>
<name>A0A8X6U048_NEPPI</name>
<evidence type="ECO:0000256" key="1">
    <source>
        <dbReference type="ARBA" id="ARBA00005771"/>
    </source>
</evidence>
<organism evidence="4 5">
    <name type="scientific">Nephila pilipes</name>
    <name type="common">Giant wood spider</name>
    <name type="synonym">Nephila maculata</name>
    <dbReference type="NCBI Taxonomy" id="299642"/>
    <lineage>
        <taxon>Eukaryota</taxon>
        <taxon>Metazoa</taxon>
        <taxon>Ecdysozoa</taxon>
        <taxon>Arthropoda</taxon>
        <taxon>Chelicerata</taxon>
        <taxon>Arachnida</taxon>
        <taxon>Araneae</taxon>
        <taxon>Araneomorphae</taxon>
        <taxon>Entelegynae</taxon>
        <taxon>Araneoidea</taxon>
        <taxon>Nephilidae</taxon>
        <taxon>Nephila</taxon>
    </lineage>
</organism>
<dbReference type="Proteomes" id="UP000887013">
    <property type="component" value="Unassembled WGS sequence"/>
</dbReference>
<evidence type="ECO:0000259" key="3">
    <source>
        <dbReference type="Pfam" id="PF00685"/>
    </source>
</evidence>
<keyword evidence="5" id="KW-1185">Reference proteome</keyword>
<dbReference type="InterPro" id="IPR000863">
    <property type="entry name" value="Sulfotransferase_dom"/>
</dbReference>
<dbReference type="OrthoDB" id="205623at2759"/>
<dbReference type="GO" id="GO:0008146">
    <property type="term" value="F:sulfotransferase activity"/>
    <property type="evidence" value="ECO:0007669"/>
    <property type="project" value="InterPro"/>
</dbReference>
<dbReference type="InterPro" id="IPR027417">
    <property type="entry name" value="P-loop_NTPase"/>
</dbReference>
<dbReference type="AlphaFoldDB" id="A0A8X6U048"/>
<dbReference type="Gene3D" id="3.40.50.300">
    <property type="entry name" value="P-loop containing nucleotide triphosphate hydrolases"/>
    <property type="match status" value="1"/>
</dbReference>
<keyword evidence="2" id="KW-0808">Transferase</keyword>
<dbReference type="PANTHER" id="PTHR11783">
    <property type="entry name" value="SULFOTRANSFERASE SULT"/>
    <property type="match status" value="1"/>
</dbReference>
<evidence type="ECO:0000313" key="4">
    <source>
        <dbReference type="EMBL" id="GFT76291.1"/>
    </source>
</evidence>
<protein>
    <submittedName>
        <fullName evidence="4">Sulfotransferase 1C2</fullName>
    </submittedName>
</protein>
<comment type="similarity">
    <text evidence="1">Belongs to the sulfotransferase 1 family.</text>
</comment>
<evidence type="ECO:0000313" key="5">
    <source>
        <dbReference type="Proteomes" id="UP000887013"/>
    </source>
</evidence>
<dbReference type="SUPFAM" id="SSF52540">
    <property type="entry name" value="P-loop containing nucleoside triphosphate hydrolases"/>
    <property type="match status" value="1"/>
</dbReference>